<sequence length="279" mass="29713">MSEPARPFLSPDVLRSYPRFSRYNSPYPAHDAGCALDLYPDDPGSAAPSPVAGDVVETRRVKCPPKPYAVDHDHLVVVDTGEWLARILHVDPDVAAGDRVRVGDALGRTVRSGFFGPWVADHLHVGFRPRDANPTRASGSLPFALPVDVTPVPWDGRGTVVESGETYVVLDAPSHPNPGSFAALATDEGVPLDGGLPHYDPGGVFTDDCDAETLSLLGATVGTVDADRRTVDWRDVDVRANGRDVLGLSLFAARDALGAKIVCPDHSLAPGDDVRLTLD</sequence>
<keyword evidence="4" id="KW-1185">Reference proteome</keyword>
<gene>
    <name evidence="3" type="ORF">GCM10009039_29370</name>
</gene>
<evidence type="ECO:0000313" key="4">
    <source>
        <dbReference type="Proteomes" id="UP000607197"/>
    </source>
</evidence>
<reference evidence="3" key="1">
    <citation type="journal article" date="2014" name="Int. J. Syst. Evol. Microbiol.">
        <title>Complete genome sequence of Corynebacterium casei LMG S-19264T (=DSM 44701T), isolated from a smear-ripened cheese.</title>
        <authorList>
            <consortium name="US DOE Joint Genome Institute (JGI-PGF)"/>
            <person name="Walter F."/>
            <person name="Albersmeier A."/>
            <person name="Kalinowski J."/>
            <person name="Ruckert C."/>
        </authorList>
    </citation>
    <scope>NUCLEOTIDE SEQUENCE</scope>
    <source>
        <strain evidence="3">JCM 19596</strain>
    </source>
</reference>
<dbReference type="EMBL" id="BMPG01000004">
    <property type="protein sequence ID" value="GGL69578.1"/>
    <property type="molecule type" value="Genomic_DNA"/>
</dbReference>
<dbReference type="Proteomes" id="UP000607197">
    <property type="component" value="Unassembled WGS sequence"/>
</dbReference>
<accession>A0A830FM67</accession>
<dbReference type="Pfam" id="PF26482">
    <property type="entry name" value="DUF8155"/>
    <property type="match status" value="1"/>
</dbReference>
<dbReference type="InterPro" id="IPR058468">
    <property type="entry name" value="DUF8155_N"/>
</dbReference>
<dbReference type="RefSeq" id="WP_188980260.1">
    <property type="nucleotide sequence ID" value="NZ_BMPG01000004.1"/>
</dbReference>
<evidence type="ECO:0000259" key="1">
    <source>
        <dbReference type="Pfam" id="PF26482"/>
    </source>
</evidence>
<proteinExistence type="predicted"/>
<feature type="domain" description="DUF8155" evidence="2">
    <location>
        <begin position="150"/>
        <end position="278"/>
    </location>
</feature>
<dbReference type="OrthoDB" id="36515at2157"/>
<dbReference type="AlphaFoldDB" id="A0A830FM67"/>
<reference evidence="3" key="2">
    <citation type="submission" date="2020-09" db="EMBL/GenBank/DDBJ databases">
        <authorList>
            <person name="Sun Q."/>
            <person name="Ohkuma M."/>
        </authorList>
    </citation>
    <scope>NUCLEOTIDE SEQUENCE</scope>
    <source>
        <strain evidence="3">JCM 19596</strain>
    </source>
</reference>
<feature type="domain" description="DUF8155" evidence="1">
    <location>
        <begin position="9"/>
        <end position="144"/>
    </location>
</feature>
<comment type="caution">
    <text evidence="3">The sequence shown here is derived from an EMBL/GenBank/DDBJ whole genome shotgun (WGS) entry which is preliminary data.</text>
</comment>
<evidence type="ECO:0000313" key="3">
    <source>
        <dbReference type="EMBL" id="GGL69578.1"/>
    </source>
</evidence>
<evidence type="ECO:0000259" key="2">
    <source>
        <dbReference type="Pfam" id="PF26483"/>
    </source>
</evidence>
<dbReference type="Pfam" id="PF26483">
    <property type="entry name" value="DUF8155_C"/>
    <property type="match status" value="1"/>
</dbReference>
<protein>
    <submittedName>
        <fullName evidence="3">Uncharacterized protein</fullName>
    </submittedName>
</protein>
<dbReference type="InterPro" id="IPR058817">
    <property type="entry name" value="DUF8155_C"/>
</dbReference>
<organism evidence="3 4">
    <name type="scientific">Halocalculus aciditolerans</name>
    <dbReference type="NCBI Taxonomy" id="1383812"/>
    <lineage>
        <taxon>Archaea</taxon>
        <taxon>Methanobacteriati</taxon>
        <taxon>Methanobacteriota</taxon>
        <taxon>Stenosarchaea group</taxon>
        <taxon>Halobacteria</taxon>
        <taxon>Halobacteriales</taxon>
        <taxon>Halobacteriaceae</taxon>
        <taxon>Halocalculus</taxon>
    </lineage>
</organism>
<name>A0A830FM67_9EURY</name>
<dbReference type="Gene3D" id="2.70.70.10">
    <property type="entry name" value="Glucose Permease (Domain IIA)"/>
    <property type="match status" value="1"/>
</dbReference>
<dbReference type="InterPro" id="IPR011055">
    <property type="entry name" value="Dup_hybrid_motif"/>
</dbReference>